<dbReference type="PANTHER" id="PTHR22878:SF71">
    <property type="entry name" value="DYNEIN, AXONEMAL, HEAVY CHAIN 3"/>
    <property type="match status" value="1"/>
</dbReference>
<dbReference type="Gene3D" id="1.20.140.100">
    <property type="entry name" value="Dynein heavy chain, N-terminal domain 2"/>
    <property type="match status" value="1"/>
</dbReference>
<dbReference type="GO" id="GO:0005524">
    <property type="term" value="F:ATP binding"/>
    <property type="evidence" value="ECO:0007669"/>
    <property type="project" value="UniProtKB-KW"/>
</dbReference>
<evidence type="ECO:0000313" key="15">
    <source>
        <dbReference type="Proteomes" id="UP000749559"/>
    </source>
</evidence>
<name>A0A8J1Y7U0_OWEFU</name>
<keyword evidence="8" id="KW-0969">Cilium</keyword>
<evidence type="ECO:0000256" key="11">
    <source>
        <dbReference type="ARBA" id="ARBA00023273"/>
    </source>
</evidence>
<feature type="region of interest" description="Disordered" evidence="13">
    <location>
        <begin position="1"/>
        <end position="37"/>
    </location>
</feature>
<accession>A0A8J1Y7U0</accession>
<keyword evidence="11" id="KW-0966">Cell projection</keyword>
<dbReference type="GO" id="GO:0007018">
    <property type="term" value="P:microtubule-based movement"/>
    <property type="evidence" value="ECO:0007669"/>
    <property type="project" value="InterPro"/>
</dbReference>
<dbReference type="GO" id="GO:0045505">
    <property type="term" value="F:dynein intermediate chain binding"/>
    <property type="evidence" value="ECO:0007669"/>
    <property type="project" value="InterPro"/>
</dbReference>
<dbReference type="GO" id="GO:0051959">
    <property type="term" value="F:dynein light intermediate chain binding"/>
    <property type="evidence" value="ECO:0007669"/>
    <property type="project" value="InterPro"/>
</dbReference>
<sequence>MALERAKFMETPLQSSSQSRGLPGLPPLPSSDKEQSNLYQIVLRHSEHPPIMKGTSWTLASPFKEQKYHRSPSESIGNNYTPTACDLKMRDLPKLQKQRTLSNGHAVTDMRKPKVPDISPRSKKLRTEAWTADKSNGHARHGSESPEELLDLPMSRPMSPTEQMDVILYMEEKQAEVDKEPSERDMERYWYYISKGIKKEMLAPPPECQMPNIRRLIPSQLLKKPAFGEMIGELNVEVNSDYELSLRKSIVDYILKDPSEKERLHIDWTPKPSPQRVIRAPVPWSESYKQAKEYDNTHLFTTNQLMLELQNIWFDQFSHLRLVNLQELLDAELPLLPSEFESLVTKQCWNAHDILEKKWIPTCAKMFLDKPELWQPLVPPGDNDPTDLVQELFSCVAALMSIQLRSMVINTLADFLTFFQIHEAGNDFGTEFSELQYVMKQVMIVKLRVEEPKIIFEPPFRECRDIILRCFSVIIQCGEGIPRVECELFPELKAQRLVLRSVKLEETLVTEYMDKAMEIFKKNTLGPQKYLNMYKKYAELLNNKAEQDVSAFLKESHSIQAFKQKIDSYRELKDEIALLRITVPLSMFCLDCQALNAELCHRAQKLRDRLVAFEVDENRDLNKAICKRYDEMADRVNEIPSTTEGLVELQQYFQSCREKHAEILKREVDKAADTLLSIIENAHFSHEDIKLNSTVFHWPEHIKTVFELSQSRLTNRREHAEDELKRKVSSFEEKLEIFNKEVESYRKKEIMSTDEMKNNVEALGKLHANLEAAREELEQINKEETLLEYEQSQFPQLQVMFSAKEPYDKLWNTALNFHQQHEAWMNGSFQDLNAETIDDEVSEMSRNMYKLTKTFSDQPGPRRIADSIKGKIDKFKQHMPILHTICNAGIKDRHWDLMSDIVGFNIKPDAETSLYHMLEYGLNKHLEKLEEIGGAASKEHSLEKAMEKMKFEWKDMLFEFMPYRDTGVSILSAIDDIQVLLDDHIIKAQTMMGSPFIKPFEAEMKEWVDKLTTMQDILDGWLKCQATWLYLEPIFSSEDIMAQMPEEGRKFGIVDSYWRDIMTEAVK</sequence>
<keyword evidence="7 12" id="KW-0175">Coiled coil</keyword>
<dbReference type="OrthoDB" id="5593012at2759"/>
<evidence type="ECO:0000256" key="9">
    <source>
        <dbReference type="ARBA" id="ARBA00023175"/>
    </source>
</evidence>
<dbReference type="InterPro" id="IPR013602">
    <property type="entry name" value="Dynein_heavy_linker"/>
</dbReference>
<evidence type="ECO:0000256" key="8">
    <source>
        <dbReference type="ARBA" id="ARBA00023069"/>
    </source>
</evidence>
<dbReference type="InterPro" id="IPR026983">
    <property type="entry name" value="DHC"/>
</dbReference>
<dbReference type="Gene3D" id="1.10.287.2620">
    <property type="match status" value="1"/>
</dbReference>
<gene>
    <name evidence="14" type="ORF">OFUS_LOCUS18547</name>
</gene>
<feature type="coiled-coil region" evidence="12">
    <location>
        <begin position="721"/>
        <end position="790"/>
    </location>
</feature>
<evidence type="ECO:0000256" key="4">
    <source>
        <dbReference type="ARBA" id="ARBA00022741"/>
    </source>
</evidence>
<comment type="caution">
    <text evidence="14">The sequence shown here is derived from an EMBL/GenBank/DDBJ whole genome shotgun (WGS) entry which is preliminary data.</text>
</comment>
<proteinExistence type="predicted"/>
<evidence type="ECO:0000256" key="12">
    <source>
        <dbReference type="SAM" id="Coils"/>
    </source>
</evidence>
<keyword evidence="3" id="KW-0493">Microtubule</keyword>
<evidence type="ECO:0000256" key="1">
    <source>
        <dbReference type="ARBA" id="ARBA00004430"/>
    </source>
</evidence>
<dbReference type="FunFam" id="1.10.287.2620:FF:000002">
    <property type="entry name" value="Dynein heavy chain 2, axonemal"/>
    <property type="match status" value="1"/>
</dbReference>
<keyword evidence="9" id="KW-0505">Motor protein</keyword>
<keyword evidence="10" id="KW-0206">Cytoskeleton</keyword>
<dbReference type="GO" id="GO:0030286">
    <property type="term" value="C:dynein complex"/>
    <property type="evidence" value="ECO:0007669"/>
    <property type="project" value="UniProtKB-KW"/>
</dbReference>
<organism evidence="14 15">
    <name type="scientific">Owenia fusiformis</name>
    <name type="common">Polychaete worm</name>
    <dbReference type="NCBI Taxonomy" id="6347"/>
    <lineage>
        <taxon>Eukaryota</taxon>
        <taxon>Metazoa</taxon>
        <taxon>Spiralia</taxon>
        <taxon>Lophotrochozoa</taxon>
        <taxon>Annelida</taxon>
        <taxon>Polychaeta</taxon>
        <taxon>Sedentaria</taxon>
        <taxon>Canalipalpata</taxon>
        <taxon>Sabellida</taxon>
        <taxon>Oweniida</taxon>
        <taxon>Oweniidae</taxon>
        <taxon>Owenia</taxon>
    </lineage>
</organism>
<feature type="region of interest" description="Disordered" evidence="13">
    <location>
        <begin position="127"/>
        <end position="157"/>
    </location>
</feature>
<evidence type="ECO:0000256" key="3">
    <source>
        <dbReference type="ARBA" id="ARBA00022701"/>
    </source>
</evidence>
<evidence type="ECO:0000256" key="10">
    <source>
        <dbReference type="ARBA" id="ARBA00023212"/>
    </source>
</evidence>
<dbReference type="EMBL" id="CAIIXF020000009">
    <property type="protein sequence ID" value="CAH1793734.1"/>
    <property type="molecule type" value="Genomic_DNA"/>
</dbReference>
<protein>
    <submittedName>
        <fullName evidence="14">Uncharacterized protein</fullName>
    </submittedName>
</protein>
<reference evidence="14" key="1">
    <citation type="submission" date="2022-03" db="EMBL/GenBank/DDBJ databases">
        <authorList>
            <person name="Martin C."/>
        </authorList>
    </citation>
    <scope>NUCLEOTIDE SEQUENCE</scope>
</reference>
<evidence type="ECO:0000256" key="7">
    <source>
        <dbReference type="ARBA" id="ARBA00023054"/>
    </source>
</evidence>
<feature type="compositionally biased region" description="Low complexity" evidence="13">
    <location>
        <begin position="12"/>
        <end position="23"/>
    </location>
</feature>
<keyword evidence="15" id="KW-1185">Reference proteome</keyword>
<evidence type="ECO:0000256" key="2">
    <source>
        <dbReference type="ARBA" id="ARBA00022490"/>
    </source>
</evidence>
<dbReference type="PANTHER" id="PTHR22878">
    <property type="entry name" value="DYNEIN HEAVY CHAIN 6, AXONEMAL-LIKE-RELATED"/>
    <property type="match status" value="1"/>
</dbReference>
<evidence type="ECO:0000256" key="5">
    <source>
        <dbReference type="ARBA" id="ARBA00022840"/>
    </source>
</evidence>
<dbReference type="FunFam" id="1.20.140.100:FF:000004">
    <property type="entry name" value="Dynein axonemal heavy chain 6"/>
    <property type="match status" value="1"/>
</dbReference>
<evidence type="ECO:0000256" key="6">
    <source>
        <dbReference type="ARBA" id="ARBA00023017"/>
    </source>
</evidence>
<keyword evidence="5" id="KW-0067">ATP-binding</keyword>
<dbReference type="InterPro" id="IPR042222">
    <property type="entry name" value="Dynein_2_N"/>
</dbReference>
<keyword evidence="4" id="KW-0547">Nucleotide-binding</keyword>
<keyword evidence="2" id="KW-0963">Cytoplasm</keyword>
<keyword evidence="6" id="KW-0243">Dynein</keyword>
<feature type="non-terminal residue" evidence="14">
    <location>
        <position position="1067"/>
    </location>
</feature>
<dbReference type="AlphaFoldDB" id="A0A8J1Y7U0"/>
<dbReference type="GO" id="GO:0005874">
    <property type="term" value="C:microtubule"/>
    <property type="evidence" value="ECO:0007669"/>
    <property type="project" value="UniProtKB-KW"/>
</dbReference>
<evidence type="ECO:0000256" key="13">
    <source>
        <dbReference type="SAM" id="MobiDB-lite"/>
    </source>
</evidence>
<dbReference type="GO" id="GO:0005930">
    <property type="term" value="C:axoneme"/>
    <property type="evidence" value="ECO:0007669"/>
    <property type="project" value="UniProtKB-SubCell"/>
</dbReference>
<dbReference type="Proteomes" id="UP000749559">
    <property type="component" value="Unassembled WGS sequence"/>
</dbReference>
<dbReference type="Pfam" id="PF08393">
    <property type="entry name" value="DHC_N2"/>
    <property type="match status" value="1"/>
</dbReference>
<evidence type="ECO:0000313" key="14">
    <source>
        <dbReference type="EMBL" id="CAH1793734.1"/>
    </source>
</evidence>
<comment type="subcellular location">
    <subcellularLocation>
        <location evidence="1">Cytoplasm</location>
        <location evidence="1">Cytoskeleton</location>
        <location evidence="1">Cilium axoneme</location>
    </subcellularLocation>
</comment>